<proteinExistence type="predicted"/>
<feature type="transmembrane region" description="Helical" evidence="1">
    <location>
        <begin position="190"/>
        <end position="214"/>
    </location>
</feature>
<dbReference type="EMBL" id="FTMK01000037">
    <property type="protein sequence ID" value="SIR29090.1"/>
    <property type="molecule type" value="Genomic_DNA"/>
</dbReference>
<reference evidence="2 3" key="1">
    <citation type="submission" date="2017-01" db="EMBL/GenBank/DDBJ databases">
        <authorList>
            <person name="Varghese N."/>
            <person name="Submissions S."/>
        </authorList>
    </citation>
    <scope>NUCLEOTIDE SEQUENCE [LARGE SCALE GENOMIC DNA]</scope>
    <source>
        <strain evidence="2 3">ATCC 700171</strain>
    </source>
</reference>
<protein>
    <submittedName>
        <fullName evidence="2">Uncharacterized protein</fullName>
    </submittedName>
</protein>
<keyword evidence="1" id="KW-1133">Transmembrane helix</keyword>
<keyword evidence="1" id="KW-0472">Membrane</keyword>
<evidence type="ECO:0000256" key="1">
    <source>
        <dbReference type="SAM" id="Phobius"/>
    </source>
</evidence>
<organism evidence="2 3">
    <name type="scientific">Paracoccus thiocyanatus</name>
    <dbReference type="NCBI Taxonomy" id="34006"/>
    <lineage>
        <taxon>Bacteria</taxon>
        <taxon>Pseudomonadati</taxon>
        <taxon>Pseudomonadota</taxon>
        <taxon>Alphaproteobacteria</taxon>
        <taxon>Rhodobacterales</taxon>
        <taxon>Paracoccaceae</taxon>
        <taxon>Paracoccus</taxon>
    </lineage>
</organism>
<name>A0A1N6ZQF5_9RHOB</name>
<dbReference type="AlphaFoldDB" id="A0A1N6ZQF5"/>
<feature type="transmembrane region" description="Helical" evidence="1">
    <location>
        <begin position="81"/>
        <end position="102"/>
    </location>
</feature>
<dbReference type="Proteomes" id="UP000323956">
    <property type="component" value="Unassembled WGS sequence"/>
</dbReference>
<sequence length="274" mass="29587">MTDKGAARPNRKQGVFTKHDRGFPFRRGPGWGRDALMDQVGALLRRVFRDCWWLSAIVVAVVFLPLLLWDRLPGWHDPVAMVGLTLAFGVAVLGWSIALMGALQPWPGFRLGLTLAIPLAMAIRARMDARGILAHSFGVSPDSFPVTLDVVTAVSTLWLTFAGVGVLLVLLLLGLLVLQMLAGTGAGRTFLHSMALVLPLSTMVAIPFASWLAIMPGLSDLVRRLDGQEQHRCDFPAMPAKPVAVTFLSDTQVLAWLPDAAQPVVLPCALGARS</sequence>
<feature type="transmembrane region" description="Helical" evidence="1">
    <location>
        <begin position="157"/>
        <end position="178"/>
    </location>
</feature>
<keyword evidence="1" id="KW-0812">Transmembrane</keyword>
<feature type="transmembrane region" description="Helical" evidence="1">
    <location>
        <begin position="109"/>
        <end position="127"/>
    </location>
</feature>
<gene>
    <name evidence="2" type="ORF">SAMN05421641_13717</name>
</gene>
<feature type="transmembrane region" description="Helical" evidence="1">
    <location>
        <begin position="51"/>
        <end position="69"/>
    </location>
</feature>
<accession>A0A1N6ZQF5</accession>
<evidence type="ECO:0000313" key="2">
    <source>
        <dbReference type="EMBL" id="SIR29090.1"/>
    </source>
</evidence>
<evidence type="ECO:0000313" key="3">
    <source>
        <dbReference type="Proteomes" id="UP000323956"/>
    </source>
</evidence>